<feature type="coiled-coil region" evidence="1">
    <location>
        <begin position="394"/>
        <end position="442"/>
    </location>
</feature>
<feature type="region of interest" description="Disordered" evidence="2">
    <location>
        <begin position="872"/>
        <end position="907"/>
    </location>
</feature>
<evidence type="ECO:0000313" key="4">
    <source>
        <dbReference type="Proteomes" id="UP000054350"/>
    </source>
</evidence>
<keyword evidence="4" id="KW-1185">Reference proteome</keyword>
<dbReference type="PANTHER" id="PTHR40131:SF1">
    <property type="entry name" value="C1Q DOMAIN-CONTAINING PROTEIN"/>
    <property type="match status" value="1"/>
</dbReference>
<evidence type="ECO:0000256" key="2">
    <source>
        <dbReference type="SAM" id="MobiDB-lite"/>
    </source>
</evidence>
<dbReference type="STRING" id="578462.A0A0L0S3E5"/>
<feature type="region of interest" description="Disordered" evidence="2">
    <location>
        <begin position="1"/>
        <end position="50"/>
    </location>
</feature>
<feature type="compositionally biased region" description="Pro residues" evidence="2">
    <location>
        <begin position="1"/>
        <end position="20"/>
    </location>
</feature>
<sequence length="1095" mass="118319">MPIAVPPSPTPARLPNPARPAPRSSSVVKPSPPPRPSAATPHAAADSTADWTRYLRADTSHANSVASTRSARGGGSVSTLSLYGGGGASTLSLPDTVISSTSLLPDDAALHHLRNLTATDDGYSVTESDTTSESASAVQFAARSVYGGDSRSATPIAPPTTIPAPTAPAPAPADEDSDHGAWRQVPAVLRDTVKQILVALQQNGAAIDAHAAALADNDSSTLDARLAKLENAHSKLAHDHSRLRAAHDALQATHTRVLGEYEHLRARHDETLGRVDSLQAQHTRDVTDSDQRYGEAMHRIDALQAMHDAVLERLHVVETCRNTEALEGRQVEMIRGQLIDLRSQHDALDTKYQHLCTKHEQLSVKHEQLGADFAVALADQTTLHKSHEALCGAVDAIQEDIAALHKENDAHRADVGTIQSEVPALRKQFRKLRADIDAVQDETATFRKEQDVLRADIDAVHTGTAVLRKGHDALRADVAAQLQEARSRWAERPDSGAADVARLNQLATSTTAEVADLAARVASLDVAVESLAAKALFLEARLAESMSRPPSPIPSPAPASTSTPAPRPSPPETVTLPVDEWHAHLIDVRNAIFRDLHRTLLAEIRAAAPPPAPPPSLPIDPDSSQDPLVRRLDVELLVEARVDELVPQLDQVAARTADAELAIQDLTEAVTQMHERMALASDVAQLRAVVQVVHAATAEVKASVETNLAQAATEQDCRARHKQETDYGRDLADRVRAVADSLASLQAQVDEADSRVAASLTAKLDSTALDELLRHVATRDDMKKYLEKKWAVLSRHLVQNEVVPLVVAHSRNNAPDAAAQHQQMQQILQQQQEQWWARTTARVDAAEAMVAAVQDAVRRVGDNVRTVAEQLELHQEQQHRPVGSSTLTPSPTRRVDDDDADAPSPPGFQLDAESYDILHHKLASTMDEKLFLLASELSAVRAAQARLATTSAWRTAMWLWKTGTLKHGSAIPWTVEAQNTDVGNFVWEPGHAVVRVAEAGVYELAFAFFTKCKPSIQVVVNGESVMSAIHSPTYTVHHGSGYVTDGDTGRTRAGAVTGMSLHDYLALPAKSTVCLHWHGKVDHAVEGFMALRKLN</sequence>
<accession>A0A0L0S3E5</accession>
<dbReference type="Gene3D" id="1.10.287.1490">
    <property type="match status" value="1"/>
</dbReference>
<dbReference type="OrthoDB" id="65833at2759"/>
<evidence type="ECO:0008006" key="5">
    <source>
        <dbReference type="Google" id="ProtNLM"/>
    </source>
</evidence>
<name>A0A0L0S3E5_ALLM3</name>
<dbReference type="VEuPathDB" id="FungiDB:AMAG_02703"/>
<feature type="compositionally biased region" description="Low complexity" evidence="2">
    <location>
        <begin position="37"/>
        <end position="50"/>
    </location>
</feature>
<dbReference type="EMBL" id="GG745331">
    <property type="protein sequence ID" value="KNE56936.1"/>
    <property type="molecule type" value="Genomic_DNA"/>
</dbReference>
<keyword evidence="1" id="KW-0175">Coiled coil</keyword>
<reference evidence="3 4" key="1">
    <citation type="submission" date="2009-11" db="EMBL/GenBank/DDBJ databases">
        <title>Annotation of Allomyces macrogynus ATCC 38327.</title>
        <authorList>
            <consortium name="The Broad Institute Genome Sequencing Platform"/>
            <person name="Russ C."/>
            <person name="Cuomo C."/>
            <person name="Burger G."/>
            <person name="Gray M.W."/>
            <person name="Holland P.W.H."/>
            <person name="King N."/>
            <person name="Lang F.B.F."/>
            <person name="Roger A.J."/>
            <person name="Ruiz-Trillo I."/>
            <person name="Young S.K."/>
            <person name="Zeng Q."/>
            <person name="Gargeya S."/>
            <person name="Fitzgerald M."/>
            <person name="Haas B."/>
            <person name="Abouelleil A."/>
            <person name="Alvarado L."/>
            <person name="Arachchi H.M."/>
            <person name="Berlin A."/>
            <person name="Chapman S.B."/>
            <person name="Gearin G."/>
            <person name="Goldberg J."/>
            <person name="Griggs A."/>
            <person name="Gujja S."/>
            <person name="Hansen M."/>
            <person name="Heiman D."/>
            <person name="Howarth C."/>
            <person name="Larimer J."/>
            <person name="Lui A."/>
            <person name="MacDonald P.J.P."/>
            <person name="McCowen C."/>
            <person name="Montmayeur A."/>
            <person name="Murphy C."/>
            <person name="Neiman D."/>
            <person name="Pearson M."/>
            <person name="Priest M."/>
            <person name="Roberts A."/>
            <person name="Saif S."/>
            <person name="Shea T."/>
            <person name="Sisk P."/>
            <person name="Stolte C."/>
            <person name="Sykes S."/>
            <person name="Wortman J."/>
            <person name="Nusbaum C."/>
            <person name="Birren B."/>
        </authorList>
    </citation>
    <scope>NUCLEOTIDE SEQUENCE [LARGE SCALE GENOMIC DNA]</scope>
    <source>
        <strain evidence="3 4">ATCC 38327</strain>
    </source>
</reference>
<feature type="region of interest" description="Disordered" evidence="2">
    <location>
        <begin position="546"/>
        <end position="575"/>
    </location>
</feature>
<dbReference type="eggNOG" id="ENOG502S58W">
    <property type="taxonomic scope" value="Eukaryota"/>
</dbReference>
<dbReference type="PANTHER" id="PTHR40131">
    <property type="entry name" value="C1Q DOMAIN-CONTAINING PROTEIN"/>
    <property type="match status" value="1"/>
</dbReference>
<dbReference type="AlphaFoldDB" id="A0A0L0S3E5"/>
<dbReference type="Proteomes" id="UP000054350">
    <property type="component" value="Unassembled WGS sequence"/>
</dbReference>
<organism evidence="3 4">
    <name type="scientific">Allomyces macrogynus (strain ATCC 38327)</name>
    <name type="common">Allomyces javanicus var. macrogynus</name>
    <dbReference type="NCBI Taxonomy" id="578462"/>
    <lineage>
        <taxon>Eukaryota</taxon>
        <taxon>Fungi</taxon>
        <taxon>Fungi incertae sedis</taxon>
        <taxon>Blastocladiomycota</taxon>
        <taxon>Blastocladiomycetes</taxon>
        <taxon>Blastocladiales</taxon>
        <taxon>Blastocladiaceae</taxon>
        <taxon>Allomyces</taxon>
    </lineage>
</organism>
<protein>
    <recommendedName>
        <fullName evidence="5">C1q domain-containing protein</fullName>
    </recommendedName>
</protein>
<proteinExistence type="predicted"/>
<reference evidence="4" key="2">
    <citation type="submission" date="2009-11" db="EMBL/GenBank/DDBJ databases">
        <title>The Genome Sequence of Allomyces macrogynus strain ATCC 38327.</title>
        <authorList>
            <consortium name="The Broad Institute Genome Sequencing Platform"/>
            <person name="Russ C."/>
            <person name="Cuomo C."/>
            <person name="Shea T."/>
            <person name="Young S.K."/>
            <person name="Zeng Q."/>
            <person name="Koehrsen M."/>
            <person name="Haas B."/>
            <person name="Borodovsky M."/>
            <person name="Guigo R."/>
            <person name="Alvarado L."/>
            <person name="Berlin A."/>
            <person name="Borenstein D."/>
            <person name="Chen Z."/>
            <person name="Engels R."/>
            <person name="Freedman E."/>
            <person name="Gellesch M."/>
            <person name="Goldberg J."/>
            <person name="Griggs A."/>
            <person name="Gujja S."/>
            <person name="Heiman D."/>
            <person name="Hepburn T."/>
            <person name="Howarth C."/>
            <person name="Jen D."/>
            <person name="Larson L."/>
            <person name="Lewis B."/>
            <person name="Mehta T."/>
            <person name="Park D."/>
            <person name="Pearson M."/>
            <person name="Roberts A."/>
            <person name="Saif S."/>
            <person name="Shenoy N."/>
            <person name="Sisk P."/>
            <person name="Stolte C."/>
            <person name="Sykes S."/>
            <person name="Walk T."/>
            <person name="White J."/>
            <person name="Yandava C."/>
            <person name="Burger G."/>
            <person name="Gray M.W."/>
            <person name="Holland P.W.H."/>
            <person name="King N."/>
            <person name="Lang F.B.F."/>
            <person name="Roger A.J."/>
            <person name="Ruiz-Trillo I."/>
            <person name="Lander E."/>
            <person name="Nusbaum C."/>
        </authorList>
    </citation>
    <scope>NUCLEOTIDE SEQUENCE [LARGE SCALE GENOMIC DNA]</scope>
    <source>
        <strain evidence="4">ATCC 38327</strain>
    </source>
</reference>
<evidence type="ECO:0000313" key="3">
    <source>
        <dbReference type="EMBL" id="KNE56936.1"/>
    </source>
</evidence>
<feature type="compositionally biased region" description="Pro residues" evidence="2">
    <location>
        <begin position="156"/>
        <end position="171"/>
    </location>
</feature>
<gene>
    <name evidence="3" type="ORF">AMAG_02703</name>
</gene>
<evidence type="ECO:0000256" key="1">
    <source>
        <dbReference type="SAM" id="Coils"/>
    </source>
</evidence>
<feature type="region of interest" description="Disordered" evidence="2">
    <location>
        <begin position="148"/>
        <end position="179"/>
    </location>
</feature>